<sequence>MSLAAETRAAARAHPWLVTALRADIINYRAAASFLDLEGDIDSVARALRRFGDSLNKFTTVGESDIPIRMHHGVDIVSDTHDMVQKQGEASVDILLRLNSEFIITADGQLSAIIVDTVPDMTISGFTTAIERVQMEDINIKAAGTLQDMFIVIVPRRKGASALRSVEAALTVIPTS</sequence>
<dbReference type="eggNOG" id="arCOG04645">
    <property type="taxonomic scope" value="Archaea"/>
</dbReference>
<dbReference type="EMBL" id="AM180088">
    <property type="protein sequence ID" value="CAJ51783.1"/>
    <property type="molecule type" value="Genomic_DNA"/>
</dbReference>
<dbReference type="Pfam" id="PF24367">
    <property type="entry name" value="DUF7523"/>
    <property type="match status" value="1"/>
</dbReference>
<accession>Q18JM2</accession>
<dbReference type="HOGENOM" id="CLU_1639912_0_0_2"/>
<dbReference type="AlphaFoldDB" id="Q18JM2"/>
<proteinExistence type="predicted"/>
<evidence type="ECO:0000313" key="2">
    <source>
        <dbReference type="Proteomes" id="UP000001975"/>
    </source>
</evidence>
<evidence type="ECO:0000313" key="1">
    <source>
        <dbReference type="EMBL" id="CAJ51783.1"/>
    </source>
</evidence>
<gene>
    <name evidence="1" type="ordered locus">HQ_1655A</name>
</gene>
<dbReference type="Proteomes" id="UP000001975">
    <property type="component" value="Chromosome"/>
</dbReference>
<dbReference type="RefSeq" id="WP_011570934.1">
    <property type="nucleotide sequence ID" value="NC_008212.1"/>
</dbReference>
<dbReference type="InterPro" id="IPR055945">
    <property type="entry name" value="DUF7523"/>
</dbReference>
<protein>
    <submittedName>
        <fullName evidence="1">Uncharacterized protein</fullName>
    </submittedName>
</protein>
<dbReference type="KEGG" id="hwa:HQ_1655A"/>
<reference evidence="1 2" key="1">
    <citation type="journal article" date="2006" name="BMC Genomics">
        <title>The genome of the square archaeon Haloquadratum walsbyi: life at the limits of water activity.</title>
        <authorList>
            <person name="Bolhuis H.H."/>
            <person name="Palm P.P."/>
            <person name="Wende A.W."/>
            <person name="Falb M.M."/>
            <person name="Rampp M.M."/>
            <person name="Rodriguez-Valera F.F."/>
            <person name="Pfeiffer F.F."/>
            <person name="Oesterhelt D.D."/>
        </authorList>
    </citation>
    <scope>NUCLEOTIDE SEQUENCE [LARGE SCALE GENOMIC DNA]</scope>
    <source>
        <strain evidence="2">DSM 16790 / HBSQ001</strain>
    </source>
</reference>
<organism evidence="1 2">
    <name type="scientific">Haloquadratum walsbyi (strain DSM 16790 / HBSQ001)</name>
    <dbReference type="NCBI Taxonomy" id="362976"/>
    <lineage>
        <taxon>Archaea</taxon>
        <taxon>Methanobacteriati</taxon>
        <taxon>Methanobacteriota</taxon>
        <taxon>Stenosarchaea group</taxon>
        <taxon>Halobacteria</taxon>
        <taxon>Halobacteriales</taxon>
        <taxon>Haloferacaceae</taxon>
        <taxon>Haloquadratum</taxon>
    </lineage>
</organism>
<keyword evidence="2" id="KW-1185">Reference proteome</keyword>
<name>Q18JM2_HALWD</name>
<dbReference type="GeneID" id="4192418"/>